<evidence type="ECO:0000259" key="3">
    <source>
        <dbReference type="PROSITE" id="PS50263"/>
    </source>
</evidence>
<keyword evidence="1 4" id="KW-0378">Hydrolase</keyword>
<comment type="caution">
    <text evidence="4">The sequence shown here is derived from an EMBL/GenBank/DDBJ whole genome shotgun (WGS) entry which is preliminary data.</text>
</comment>
<feature type="compositionally biased region" description="Basic and acidic residues" evidence="2">
    <location>
        <begin position="138"/>
        <end position="150"/>
    </location>
</feature>
<reference evidence="4 5" key="1">
    <citation type="submission" date="2019-03" db="EMBL/GenBank/DDBJ databases">
        <title>Genomic features of bacteria from cold environments.</title>
        <authorList>
            <person name="Shen L."/>
        </authorList>
    </citation>
    <scope>NUCLEOTIDE SEQUENCE [LARGE SCALE GENOMIC DNA]</scope>
    <source>
        <strain evidence="5">T3246-1</strain>
    </source>
</reference>
<protein>
    <submittedName>
        <fullName evidence="4">Carbon-nitrogen hydrolase family protein</fullName>
    </submittedName>
</protein>
<feature type="compositionally biased region" description="Basic and acidic residues" evidence="2">
    <location>
        <begin position="97"/>
        <end position="125"/>
    </location>
</feature>
<feature type="domain" description="CN hydrolase" evidence="3">
    <location>
        <begin position="169"/>
        <end position="423"/>
    </location>
</feature>
<dbReference type="CDD" id="cd07197">
    <property type="entry name" value="nitrilase"/>
    <property type="match status" value="1"/>
</dbReference>
<evidence type="ECO:0000313" key="4">
    <source>
        <dbReference type="EMBL" id="TDE91690.1"/>
    </source>
</evidence>
<feature type="region of interest" description="Disordered" evidence="2">
    <location>
        <begin position="59"/>
        <end position="168"/>
    </location>
</feature>
<dbReference type="PANTHER" id="PTHR43674:SF2">
    <property type="entry name" value="BETA-UREIDOPROPIONASE"/>
    <property type="match status" value="1"/>
</dbReference>
<evidence type="ECO:0000256" key="2">
    <source>
        <dbReference type="SAM" id="MobiDB-lite"/>
    </source>
</evidence>
<name>A0ABY2E196_9MICO</name>
<dbReference type="PANTHER" id="PTHR43674">
    <property type="entry name" value="NITRILASE C965.09-RELATED"/>
    <property type="match status" value="1"/>
</dbReference>
<organism evidence="4 5">
    <name type="scientific">Occultella glacieicola</name>
    <dbReference type="NCBI Taxonomy" id="2518684"/>
    <lineage>
        <taxon>Bacteria</taxon>
        <taxon>Bacillati</taxon>
        <taxon>Actinomycetota</taxon>
        <taxon>Actinomycetes</taxon>
        <taxon>Micrococcales</taxon>
        <taxon>Ruaniaceae</taxon>
        <taxon>Occultella</taxon>
    </lineage>
</organism>
<gene>
    <name evidence="4" type="ORF">EXU48_16290</name>
</gene>
<dbReference type="InterPro" id="IPR050345">
    <property type="entry name" value="Aliph_Amidase/BUP"/>
</dbReference>
<dbReference type="SUPFAM" id="SSF56317">
    <property type="entry name" value="Carbon-nitrogen hydrolase"/>
    <property type="match status" value="1"/>
</dbReference>
<proteinExistence type="predicted"/>
<dbReference type="InterPro" id="IPR036526">
    <property type="entry name" value="C-N_Hydrolase_sf"/>
</dbReference>
<accession>A0ABY2E196</accession>
<dbReference type="Pfam" id="PF00795">
    <property type="entry name" value="CN_hydrolase"/>
    <property type="match status" value="1"/>
</dbReference>
<keyword evidence="5" id="KW-1185">Reference proteome</keyword>
<feature type="region of interest" description="Disordered" evidence="2">
    <location>
        <begin position="1"/>
        <end position="25"/>
    </location>
</feature>
<evidence type="ECO:0000256" key="1">
    <source>
        <dbReference type="ARBA" id="ARBA00022801"/>
    </source>
</evidence>
<dbReference type="InterPro" id="IPR003010">
    <property type="entry name" value="C-N_Hydrolase"/>
</dbReference>
<dbReference type="EMBL" id="SMNA01000007">
    <property type="protein sequence ID" value="TDE91690.1"/>
    <property type="molecule type" value="Genomic_DNA"/>
</dbReference>
<dbReference type="Proteomes" id="UP000504882">
    <property type="component" value="Unassembled WGS sequence"/>
</dbReference>
<evidence type="ECO:0000313" key="5">
    <source>
        <dbReference type="Proteomes" id="UP000504882"/>
    </source>
</evidence>
<sequence length="449" mass="48327">MHPTVAPGHDNPPSATRRCAPPRRAGIGTDALAHWRVARDVAADPAIVWGPLFRRGLRRTSSGRPQLGPLHSCAPEAKGLGLRSPSSDTLTPCTGHRWGDRGRAPELDMTTDRALKNKIRDRAARTGESYTAARRHLVRDEAQSRERHGAQPDQPDQPDQHVQPDGPSVRLATAQTTPREDPGDAAAFAAAGDEVVALIDDAARLEARLLHLPEAALCFPSKWLLSSVPGEVAEADWTKFAWDAQDLALTRIRARAADRGVWVVLGAVTHGGADTARPHLSLLVIDPTGRIHTTYQERLLSRTKASYLYEAGTRSTLFEVDGVRFGCTSGLEILFPEVYGDYQALGADCVLYSTAGPGEPEAAGTLASSALVAARHDGLWISYAVHSDKAAHEPAGLIDPNGSWRARCEAVDAPGLTVATVTARPEDGARQWHRWTSQAYRAGRSEAGV</sequence>
<dbReference type="GO" id="GO:0016787">
    <property type="term" value="F:hydrolase activity"/>
    <property type="evidence" value="ECO:0007669"/>
    <property type="project" value="UniProtKB-KW"/>
</dbReference>
<dbReference type="Gene3D" id="3.60.110.10">
    <property type="entry name" value="Carbon-nitrogen hydrolase"/>
    <property type="match status" value="1"/>
</dbReference>
<dbReference type="PROSITE" id="PS50263">
    <property type="entry name" value="CN_HYDROLASE"/>
    <property type="match status" value="1"/>
</dbReference>